<reference evidence="2 3" key="1">
    <citation type="submission" date="2020-05" db="EMBL/GenBank/DDBJ databases">
        <title>Bremerella alba sp. nov., a novel planctomycete isolated from the surface of the macroalga Fucus spiralis.</title>
        <authorList>
            <person name="Godinho O."/>
            <person name="Botelho R."/>
            <person name="Albuquerque L."/>
            <person name="Wiegand S."/>
            <person name="Da Costa M.S."/>
            <person name="Lobo-Da-Cunha A."/>
            <person name="Jogler C."/>
            <person name="Lage O.M."/>
        </authorList>
    </citation>
    <scope>NUCLEOTIDE SEQUENCE [LARGE SCALE GENOMIC DNA]</scope>
    <source>
        <strain evidence="2 3">FF15</strain>
    </source>
</reference>
<dbReference type="EMBL" id="JABRWO010000013">
    <property type="protein sequence ID" value="MBA2117138.1"/>
    <property type="molecule type" value="Genomic_DNA"/>
</dbReference>
<proteinExistence type="predicted"/>
<comment type="caution">
    <text evidence="2">The sequence shown here is derived from an EMBL/GenBank/DDBJ whole genome shotgun (WGS) entry which is preliminary data.</text>
</comment>
<evidence type="ECO:0000259" key="1">
    <source>
        <dbReference type="Pfam" id="PF01266"/>
    </source>
</evidence>
<accession>A0A7V8V904</accession>
<protein>
    <submittedName>
        <fullName evidence="2">Putative FAD-dependent oxidoreductase</fullName>
        <ecNumber evidence="2">1.-.-.-</ecNumber>
    </submittedName>
</protein>
<dbReference type="Pfam" id="PF01266">
    <property type="entry name" value="DAO"/>
    <property type="match status" value="1"/>
</dbReference>
<dbReference type="Gene3D" id="3.30.9.10">
    <property type="entry name" value="D-Amino Acid Oxidase, subunit A, domain 2"/>
    <property type="match status" value="1"/>
</dbReference>
<dbReference type="Gene3D" id="3.50.50.60">
    <property type="entry name" value="FAD/NAD(P)-binding domain"/>
    <property type="match status" value="1"/>
</dbReference>
<dbReference type="EC" id="1.-.-.-" evidence="2"/>
<organism evidence="2 3">
    <name type="scientific">Bremerella alba</name>
    <dbReference type="NCBI Taxonomy" id="980252"/>
    <lineage>
        <taxon>Bacteria</taxon>
        <taxon>Pseudomonadati</taxon>
        <taxon>Planctomycetota</taxon>
        <taxon>Planctomycetia</taxon>
        <taxon>Pirellulales</taxon>
        <taxon>Pirellulaceae</taxon>
        <taxon>Bremerella</taxon>
    </lineage>
</organism>
<sequence>MEKVHVNALIIGGGATGLWLLDQLRREGRSALLVESKSLGTGQTVAAQGILHSGLKYSLQGLLTASAREAREMPAIWRKCLAGDSLPNLSQTKIRSQAFYLWGTNSASSKLGMWGARLGLQVTPQAVSPHNAPDLLKGCSGSIFSVAEQVISCESLLADLADTNQKQIVQVAANQGTDIRLDADGSVRSVVLNAPDGRQVEVIADWNVFAAGKGNAALRGSAGLDPRKQQTRPLHMVMLRGGLQEFYGHCVDGAATRVSITSAKRYNGEIVWQVGGKIAEDGVDMDRAALIAQTRAELLETMPGISLEDAWWATYRVDRAEGITMTGGRPDSFRIEKEGNVLTAWPTKLVLVPQLVQGLSAAVLASPARSSGELEKLASWPRPAVAKAPWDHEQLWTSLSLSQTAAA</sequence>
<dbReference type="InterPro" id="IPR036188">
    <property type="entry name" value="FAD/NAD-bd_sf"/>
</dbReference>
<name>A0A7V8V904_9BACT</name>
<keyword evidence="2" id="KW-0560">Oxidoreductase</keyword>
<dbReference type="SUPFAM" id="SSF51905">
    <property type="entry name" value="FAD/NAD(P)-binding domain"/>
    <property type="match status" value="1"/>
</dbReference>
<evidence type="ECO:0000313" key="2">
    <source>
        <dbReference type="EMBL" id="MBA2117138.1"/>
    </source>
</evidence>
<dbReference type="GO" id="GO:0016491">
    <property type="term" value="F:oxidoreductase activity"/>
    <property type="evidence" value="ECO:0007669"/>
    <property type="project" value="UniProtKB-KW"/>
</dbReference>
<evidence type="ECO:0000313" key="3">
    <source>
        <dbReference type="Proteomes" id="UP000551616"/>
    </source>
</evidence>
<feature type="domain" description="FAD dependent oxidoreductase" evidence="1">
    <location>
        <begin position="9"/>
        <end position="314"/>
    </location>
</feature>
<gene>
    <name evidence="2" type="ORF">HOV93_43340</name>
</gene>
<keyword evidence="3" id="KW-1185">Reference proteome</keyword>
<dbReference type="InterPro" id="IPR006076">
    <property type="entry name" value="FAD-dep_OxRdtase"/>
</dbReference>
<dbReference type="Proteomes" id="UP000551616">
    <property type="component" value="Unassembled WGS sequence"/>
</dbReference>
<dbReference type="RefSeq" id="WP_207398526.1">
    <property type="nucleotide sequence ID" value="NZ_JABRWO010000013.1"/>
</dbReference>
<dbReference type="AlphaFoldDB" id="A0A7V8V904"/>